<evidence type="ECO:0000256" key="3">
    <source>
        <dbReference type="ARBA" id="ARBA00022741"/>
    </source>
</evidence>
<protein>
    <submittedName>
        <fullName evidence="8">Uncharacterized protein</fullName>
    </submittedName>
</protein>
<dbReference type="InterPro" id="IPR003593">
    <property type="entry name" value="AAA+_ATPase"/>
</dbReference>
<name>A0A0P6WR89_9CHLR</name>
<evidence type="ECO:0000256" key="4">
    <source>
        <dbReference type="ARBA" id="ARBA00023134"/>
    </source>
</evidence>
<dbReference type="OrthoDB" id="9778554at2"/>
<organism evidence="8 9">
    <name type="scientific">Ornatilinea apprima</name>
    <dbReference type="NCBI Taxonomy" id="1134406"/>
    <lineage>
        <taxon>Bacteria</taxon>
        <taxon>Bacillati</taxon>
        <taxon>Chloroflexota</taxon>
        <taxon>Anaerolineae</taxon>
        <taxon>Anaerolineales</taxon>
        <taxon>Anaerolineaceae</taxon>
        <taxon>Ornatilinea</taxon>
    </lineage>
</organism>
<accession>A0A0P6WR89</accession>
<evidence type="ECO:0000256" key="2">
    <source>
        <dbReference type="ARBA" id="ARBA00008531"/>
    </source>
</evidence>
<comment type="caution">
    <text evidence="8">The sequence shown here is derived from an EMBL/GenBank/DDBJ whole genome shotgun (WGS) entry which is preliminary data.</text>
</comment>
<evidence type="ECO:0000259" key="6">
    <source>
        <dbReference type="SMART" id="SM00382"/>
    </source>
</evidence>
<dbReference type="GO" id="GO:0005047">
    <property type="term" value="F:signal recognition particle binding"/>
    <property type="evidence" value="ECO:0007669"/>
    <property type="project" value="TreeGrafter"/>
</dbReference>
<dbReference type="Gene3D" id="3.40.50.300">
    <property type="entry name" value="P-loop containing nucleotide triphosphate hydrolases"/>
    <property type="match status" value="1"/>
</dbReference>
<reference evidence="8 9" key="1">
    <citation type="submission" date="2015-07" db="EMBL/GenBank/DDBJ databases">
        <title>Genome sequence of Ornatilinea apprima DSM 23815.</title>
        <authorList>
            <person name="Hemp J."/>
            <person name="Ward L.M."/>
            <person name="Pace L.A."/>
            <person name="Fischer W.W."/>
        </authorList>
    </citation>
    <scope>NUCLEOTIDE SEQUENCE [LARGE SCALE GENOMIC DNA]</scope>
    <source>
        <strain evidence="8 9">P3M-1</strain>
    </source>
</reference>
<dbReference type="GO" id="GO:0003924">
    <property type="term" value="F:GTPase activity"/>
    <property type="evidence" value="ECO:0007669"/>
    <property type="project" value="TreeGrafter"/>
</dbReference>
<keyword evidence="5" id="KW-0472">Membrane</keyword>
<keyword evidence="9" id="KW-1185">Reference proteome</keyword>
<dbReference type="Gene3D" id="1.20.120.1380">
    <property type="entry name" value="Flagellar FlhF biosynthesis protein, N domain"/>
    <property type="match status" value="1"/>
</dbReference>
<dbReference type="GO" id="GO:0005886">
    <property type="term" value="C:plasma membrane"/>
    <property type="evidence" value="ECO:0007669"/>
    <property type="project" value="UniProtKB-SubCell"/>
</dbReference>
<dbReference type="Pfam" id="PF00448">
    <property type="entry name" value="SRP54"/>
    <property type="match status" value="1"/>
</dbReference>
<proteinExistence type="inferred from homology"/>
<dbReference type="PANTHER" id="PTHR43134">
    <property type="entry name" value="SIGNAL RECOGNITION PARTICLE RECEPTOR SUBUNIT ALPHA"/>
    <property type="match status" value="1"/>
</dbReference>
<dbReference type="EMBL" id="LGCL01000041">
    <property type="protein sequence ID" value="KPL71420.1"/>
    <property type="molecule type" value="Genomic_DNA"/>
</dbReference>
<dbReference type="GO" id="GO:0006614">
    <property type="term" value="P:SRP-dependent cotranslational protein targeting to membrane"/>
    <property type="evidence" value="ECO:0007669"/>
    <property type="project" value="InterPro"/>
</dbReference>
<evidence type="ECO:0000313" key="8">
    <source>
        <dbReference type="EMBL" id="KPL71420.1"/>
    </source>
</evidence>
<evidence type="ECO:0000313" key="9">
    <source>
        <dbReference type="Proteomes" id="UP000050417"/>
    </source>
</evidence>
<dbReference type="PANTHER" id="PTHR43134:SF3">
    <property type="entry name" value="FLAGELLAR BIOSYNTHESIS PROTEIN FLHF"/>
    <property type="match status" value="1"/>
</dbReference>
<feature type="domain" description="SRP54-type proteins GTP-binding" evidence="7">
    <location>
        <begin position="215"/>
        <end position="406"/>
    </location>
</feature>
<evidence type="ECO:0000256" key="1">
    <source>
        <dbReference type="ARBA" id="ARBA00004413"/>
    </source>
</evidence>
<gene>
    <name evidence="8" type="ORF">ADN00_17165</name>
</gene>
<comment type="subcellular location">
    <subcellularLocation>
        <location evidence="1">Cell membrane</location>
        <topology evidence="1">Peripheral membrane protein</topology>
        <orientation evidence="1">Cytoplasmic side</orientation>
    </subcellularLocation>
</comment>
<keyword evidence="3" id="KW-0547">Nucleotide-binding</keyword>
<sequence length="410" mass="44886">MTAKTYRAPTMLEALQQVQRDLGTDAIVLSMREVPSGPLWQAWRKPACEVVAASRLDFVNGHNDDAPMRSVSGKQADNNNQLADDAVERILSALQKNGVIQTPVQAGKDSPTNPLAEPHPQLPEFEVRAIKPEAEDLIGAPLKEDSQIPPALARLKKQLTAQGLDRSLIRKLIMNTVQVVNPQVLNNPDRLLSFLQRQLEAGIKSQNQIMLQPPSRVMCMIGTSGSGKTSLCAKLASHYSLTMGKQVVWVSADTFRTAGISEARTYTDAIGVRLRTVYTPEDLREVLKEEQNADLVLVDMPGSNPFDEDEVAEIGGFLSELPGQSLFLVAAATTKESDLAQFVASYGPFRIRGLMITKADETYTFGDAYNLAWRSQLPIYFYTNGHQAVGNLLPGDVDKLVGALFGKGIR</sequence>
<evidence type="ECO:0000259" key="7">
    <source>
        <dbReference type="SMART" id="SM00962"/>
    </source>
</evidence>
<evidence type="ECO:0000256" key="5">
    <source>
        <dbReference type="ARBA" id="ARBA00023136"/>
    </source>
</evidence>
<dbReference type="RefSeq" id="WP_075064278.1">
    <property type="nucleotide sequence ID" value="NZ_LGCL01000041.1"/>
</dbReference>
<dbReference type="SUPFAM" id="SSF52540">
    <property type="entry name" value="P-loop containing nucleoside triphosphate hydrolases"/>
    <property type="match status" value="1"/>
</dbReference>
<dbReference type="Proteomes" id="UP000050417">
    <property type="component" value="Unassembled WGS sequence"/>
</dbReference>
<dbReference type="AlphaFoldDB" id="A0A0P6WR89"/>
<feature type="domain" description="AAA+ ATPase" evidence="6">
    <location>
        <begin position="214"/>
        <end position="361"/>
    </location>
</feature>
<dbReference type="SMART" id="SM00962">
    <property type="entry name" value="SRP54"/>
    <property type="match status" value="1"/>
</dbReference>
<dbReference type="InterPro" id="IPR027417">
    <property type="entry name" value="P-loop_NTPase"/>
</dbReference>
<dbReference type="GO" id="GO:0005525">
    <property type="term" value="F:GTP binding"/>
    <property type="evidence" value="ECO:0007669"/>
    <property type="project" value="UniProtKB-KW"/>
</dbReference>
<comment type="similarity">
    <text evidence="2">Belongs to the GTP-binding SRP family.</text>
</comment>
<dbReference type="SMART" id="SM00382">
    <property type="entry name" value="AAA"/>
    <property type="match status" value="1"/>
</dbReference>
<dbReference type="STRING" id="1134406.ADN00_17165"/>
<keyword evidence="4" id="KW-0342">GTP-binding</keyword>
<dbReference type="InterPro" id="IPR000897">
    <property type="entry name" value="SRP54_GTPase_dom"/>
</dbReference>